<reference evidence="2" key="1">
    <citation type="journal article" date="2019" name="Int. J. Syst. Evol. Microbiol.">
        <title>The Global Catalogue of Microorganisms (GCM) 10K type strain sequencing project: providing services to taxonomists for standard genome sequencing and annotation.</title>
        <authorList>
            <consortium name="The Broad Institute Genomics Platform"/>
            <consortium name="The Broad Institute Genome Sequencing Center for Infectious Disease"/>
            <person name="Wu L."/>
            <person name="Ma J."/>
        </authorList>
    </citation>
    <scope>NUCLEOTIDE SEQUENCE [LARGE SCALE GENOMIC DNA]</scope>
    <source>
        <strain evidence="2">CCUG 60523</strain>
    </source>
</reference>
<dbReference type="EMBL" id="JBHRZS010000007">
    <property type="protein sequence ID" value="MFC3880859.1"/>
    <property type="molecule type" value="Genomic_DNA"/>
</dbReference>
<proteinExistence type="predicted"/>
<organism evidence="1 2">
    <name type="scientific">Algoriphagus namhaensis</name>
    <dbReference type="NCBI Taxonomy" id="915353"/>
    <lineage>
        <taxon>Bacteria</taxon>
        <taxon>Pseudomonadati</taxon>
        <taxon>Bacteroidota</taxon>
        <taxon>Cytophagia</taxon>
        <taxon>Cytophagales</taxon>
        <taxon>Cyclobacteriaceae</taxon>
        <taxon>Algoriphagus</taxon>
    </lineage>
</organism>
<comment type="caution">
    <text evidence="1">The sequence shown here is derived from an EMBL/GenBank/DDBJ whole genome shotgun (WGS) entry which is preliminary data.</text>
</comment>
<sequence>MKKRKHIARKPSLFQSFKPVIKKKLTALKFHKLQFDQVDSLFFSGGNFREEFNGESFNKYYDPIGDYLEDKNKRFLFLEYGNKVSQKTYKNRGLNIQLVYHYFETKQENSKPDFSNWVGMDDFVAFLQDKFSDSNTSIYSEVIETLRKVLIWKASFDWILDQTKPQQVFLLSYYNLPCFGLLLAARNRNISCIDIQHGAQGVFHPAYSGFKEDYSMLPTVFWLWDQKTEKQLKENLHFPNIHTKVGGNPWHHFLNNTRNKLSFKKPAILYTLQPLDPLLDEYVIEAILKTKQDFVWLIRSHPRIDSDSKNQFISKLKSLEIFDQETWGLANNTPLPLLLKEVDLHISKFSGCISEAADLGTFSVILEKNGESSFSHLIEEGIAIGGIDSNTENLIAAIYANLGKKKAISQVDLDLVMDQLP</sequence>
<evidence type="ECO:0000313" key="1">
    <source>
        <dbReference type="EMBL" id="MFC3880859.1"/>
    </source>
</evidence>
<name>A0ABV8AVN8_9BACT</name>
<keyword evidence="2" id="KW-1185">Reference proteome</keyword>
<protein>
    <submittedName>
        <fullName evidence="1">Uncharacterized protein</fullName>
    </submittedName>
</protein>
<dbReference type="Proteomes" id="UP001595805">
    <property type="component" value="Unassembled WGS sequence"/>
</dbReference>
<accession>A0ABV8AVN8</accession>
<gene>
    <name evidence="1" type="ORF">ACFOSV_11755</name>
</gene>
<dbReference type="SUPFAM" id="SSF53756">
    <property type="entry name" value="UDP-Glycosyltransferase/glycogen phosphorylase"/>
    <property type="match status" value="1"/>
</dbReference>
<evidence type="ECO:0000313" key="2">
    <source>
        <dbReference type="Proteomes" id="UP001595805"/>
    </source>
</evidence>
<dbReference type="RefSeq" id="WP_377906208.1">
    <property type="nucleotide sequence ID" value="NZ_JBHRZS010000007.1"/>
</dbReference>